<gene>
    <name evidence="2" type="ORF">CBR_g4124</name>
</gene>
<name>A0A388KH88_CHABU</name>
<comment type="caution">
    <text evidence="2">The sequence shown here is derived from an EMBL/GenBank/DDBJ whole genome shotgun (WGS) entry which is preliminary data.</text>
</comment>
<feature type="region of interest" description="Disordered" evidence="1">
    <location>
        <begin position="406"/>
        <end position="437"/>
    </location>
</feature>
<reference evidence="2 3" key="1">
    <citation type="journal article" date="2018" name="Cell">
        <title>The Chara Genome: Secondary Complexity and Implications for Plant Terrestrialization.</title>
        <authorList>
            <person name="Nishiyama T."/>
            <person name="Sakayama H."/>
            <person name="Vries J.D."/>
            <person name="Buschmann H."/>
            <person name="Saint-Marcoux D."/>
            <person name="Ullrich K.K."/>
            <person name="Haas F.B."/>
            <person name="Vanderstraeten L."/>
            <person name="Becker D."/>
            <person name="Lang D."/>
            <person name="Vosolsobe S."/>
            <person name="Rombauts S."/>
            <person name="Wilhelmsson P.K.I."/>
            <person name="Janitza P."/>
            <person name="Kern R."/>
            <person name="Heyl A."/>
            <person name="Rumpler F."/>
            <person name="Villalobos L.I.A.C."/>
            <person name="Clay J.M."/>
            <person name="Skokan R."/>
            <person name="Toyoda A."/>
            <person name="Suzuki Y."/>
            <person name="Kagoshima H."/>
            <person name="Schijlen E."/>
            <person name="Tajeshwar N."/>
            <person name="Catarino B."/>
            <person name="Hetherington A.J."/>
            <person name="Saltykova A."/>
            <person name="Bonnot C."/>
            <person name="Breuninger H."/>
            <person name="Symeonidi A."/>
            <person name="Radhakrishnan G.V."/>
            <person name="Van Nieuwerburgh F."/>
            <person name="Deforce D."/>
            <person name="Chang C."/>
            <person name="Karol K.G."/>
            <person name="Hedrich R."/>
            <person name="Ulvskov P."/>
            <person name="Glockner G."/>
            <person name="Delwiche C.F."/>
            <person name="Petrasek J."/>
            <person name="Van de Peer Y."/>
            <person name="Friml J."/>
            <person name="Beilby M."/>
            <person name="Dolan L."/>
            <person name="Kohara Y."/>
            <person name="Sugano S."/>
            <person name="Fujiyama A."/>
            <person name="Delaux P.-M."/>
            <person name="Quint M."/>
            <person name="TheiBen G."/>
            <person name="Hagemann M."/>
            <person name="Harholt J."/>
            <person name="Dunand C."/>
            <person name="Zachgo S."/>
            <person name="Langdale J."/>
            <person name="Maumus F."/>
            <person name="Straeten D.V.D."/>
            <person name="Gould S.B."/>
            <person name="Rensing S.A."/>
        </authorList>
    </citation>
    <scope>NUCLEOTIDE SEQUENCE [LARGE SCALE GENOMIC DNA]</scope>
    <source>
        <strain evidence="2 3">S276</strain>
    </source>
</reference>
<feature type="compositionally biased region" description="Basic and acidic residues" evidence="1">
    <location>
        <begin position="427"/>
        <end position="437"/>
    </location>
</feature>
<evidence type="ECO:0000313" key="3">
    <source>
        <dbReference type="Proteomes" id="UP000265515"/>
    </source>
</evidence>
<feature type="compositionally biased region" description="Gly residues" evidence="1">
    <location>
        <begin position="506"/>
        <end position="526"/>
    </location>
</feature>
<feature type="compositionally biased region" description="Gly residues" evidence="1">
    <location>
        <begin position="22"/>
        <end position="40"/>
    </location>
</feature>
<dbReference type="Gramene" id="GBG69430">
    <property type="protein sequence ID" value="GBG69430"/>
    <property type="gene ID" value="CBR_g4124"/>
</dbReference>
<dbReference type="Proteomes" id="UP000265515">
    <property type="component" value="Unassembled WGS sequence"/>
</dbReference>
<feature type="region of interest" description="Disordered" evidence="1">
    <location>
        <begin position="1"/>
        <end position="43"/>
    </location>
</feature>
<sequence length="636" mass="68067">MKKRSEGQSVVGDVLEGEERGGGGGGGGGGEGGRGGGEGEGFAKEGGVSFAQQAWKRVRRGNSVSARRWTVQSDRISEEAGRGLPDGIGIKIGMWMWFVLVPVCVLAGVAGGLDLTELHCDTDSFSLVLSACDHLQLSQVDSTTSGGCGSQPRGTGRIINASCMFSRPHADPDTDKERGPGGNTVSHADTGAAWKRTAAKTRGLAPPHHTLRTFGRFVDPMHSKCWTRPNAPGPESGEMQIECCVTERVPRARRKARGRRKVRTVRGRDHSKDLYFTTRLLVLRPTEPSSSSSVSDISTKSWTHQGLCLVQDDHHWQQIWKAGRRSPSRRHSRASITVVVNVSIDAHLSGGGSLTEEAMDWCAAMAASRPRLLDGSRQAMFCCCRVEQDEGRRALISEKGVAGNYSSRLTNTSSDRKNGSKTNQTGEADKSSGHRNEHIKGPPDWLILLVVVLGSHLLGLICEFKCHRRIWNLIRGVFWRTPPSGEGEVAPLAGAVNGGRREAEGRGGGGGGRWGGGGGGGGGGFGEQDAVRLGREQYENRLRSEGRSVGDDYFQSLLEMPSIPPSSSSMQVDIDDVEQTSSYSGNVAWSRTGDGGAGDSPLGFAGPLPSFVAVLSPNPKDLPWLGVKECAFFQSE</sequence>
<keyword evidence="3" id="KW-1185">Reference proteome</keyword>
<organism evidence="2 3">
    <name type="scientific">Chara braunii</name>
    <name type="common">Braun's stonewort</name>
    <dbReference type="NCBI Taxonomy" id="69332"/>
    <lineage>
        <taxon>Eukaryota</taxon>
        <taxon>Viridiplantae</taxon>
        <taxon>Streptophyta</taxon>
        <taxon>Charophyceae</taxon>
        <taxon>Charales</taxon>
        <taxon>Characeae</taxon>
        <taxon>Chara</taxon>
    </lineage>
</organism>
<protein>
    <submittedName>
        <fullName evidence="2">Uncharacterized protein</fullName>
    </submittedName>
</protein>
<dbReference type="EMBL" id="BFEA01000114">
    <property type="protein sequence ID" value="GBG69430.1"/>
    <property type="molecule type" value="Genomic_DNA"/>
</dbReference>
<feature type="region of interest" description="Disordered" evidence="1">
    <location>
        <begin position="168"/>
        <end position="191"/>
    </location>
</feature>
<accession>A0A388KH88</accession>
<feature type="compositionally biased region" description="Basic and acidic residues" evidence="1">
    <location>
        <begin position="168"/>
        <end position="179"/>
    </location>
</feature>
<dbReference type="AlphaFoldDB" id="A0A388KH88"/>
<evidence type="ECO:0000313" key="2">
    <source>
        <dbReference type="EMBL" id="GBG69430.1"/>
    </source>
</evidence>
<evidence type="ECO:0000256" key="1">
    <source>
        <dbReference type="SAM" id="MobiDB-lite"/>
    </source>
</evidence>
<feature type="region of interest" description="Disordered" evidence="1">
    <location>
        <begin position="498"/>
        <end position="528"/>
    </location>
</feature>
<proteinExistence type="predicted"/>